<comment type="caution">
    <text evidence="2">The sequence shown here is derived from an EMBL/GenBank/DDBJ whole genome shotgun (WGS) entry which is preliminary data.</text>
</comment>
<dbReference type="AlphaFoldDB" id="A0A0N8GMU3"/>
<keyword evidence="1" id="KW-1133">Transmembrane helix</keyword>
<evidence type="ECO:0000313" key="3">
    <source>
        <dbReference type="Proteomes" id="UP000050514"/>
    </source>
</evidence>
<dbReference type="RefSeq" id="WP_061919165.1">
    <property type="nucleotide sequence ID" value="NZ_DF967971.1"/>
</dbReference>
<name>A0A0N8GMU3_9CHLR</name>
<keyword evidence="3" id="KW-1185">Reference proteome</keyword>
<evidence type="ECO:0000313" key="2">
    <source>
        <dbReference type="EMBL" id="KPL76258.1"/>
    </source>
</evidence>
<evidence type="ECO:0008006" key="4">
    <source>
        <dbReference type="Google" id="ProtNLM"/>
    </source>
</evidence>
<dbReference type="EMBL" id="LGHJ01000012">
    <property type="protein sequence ID" value="KPL76258.1"/>
    <property type="molecule type" value="Genomic_DNA"/>
</dbReference>
<proteinExistence type="predicted"/>
<dbReference type="Proteomes" id="UP000050514">
    <property type="component" value="Unassembled WGS sequence"/>
</dbReference>
<organism evidence="2 3">
    <name type="scientific">Bellilinea caldifistulae</name>
    <dbReference type="NCBI Taxonomy" id="360411"/>
    <lineage>
        <taxon>Bacteria</taxon>
        <taxon>Bacillati</taxon>
        <taxon>Chloroflexota</taxon>
        <taxon>Anaerolineae</taxon>
        <taxon>Anaerolineales</taxon>
        <taxon>Anaerolineaceae</taxon>
        <taxon>Bellilinea</taxon>
    </lineage>
</organism>
<keyword evidence="1" id="KW-0812">Transmembrane</keyword>
<feature type="transmembrane region" description="Helical" evidence="1">
    <location>
        <begin position="140"/>
        <end position="159"/>
    </location>
</feature>
<protein>
    <recommendedName>
        <fullName evidence="4">HEAT repeat domain-containing protein</fullName>
    </recommendedName>
</protein>
<dbReference type="Gene3D" id="1.25.10.10">
    <property type="entry name" value="Leucine-rich Repeat Variant"/>
    <property type="match status" value="1"/>
</dbReference>
<sequence length="160" mass="18411">MDDFLPEPSRISENGLTAEQRRTLEGLLFILNHESNTHLRLKAVRALSRFEEMSALRTLAELALYEEDQPVRQAAHQELVNLFGEESDAFLESIRSEFEGQEEAEDDPFPFSSPRMDPIISQPVSEYSFSPVVQEERTPVWVWLLIVLFVFGGILLFVLR</sequence>
<evidence type="ECO:0000256" key="1">
    <source>
        <dbReference type="SAM" id="Phobius"/>
    </source>
</evidence>
<reference evidence="2 3" key="1">
    <citation type="submission" date="2015-07" db="EMBL/GenBank/DDBJ databases">
        <title>Draft genome of Bellilinea caldifistulae DSM 17877.</title>
        <authorList>
            <person name="Hemp J."/>
            <person name="Ward L.M."/>
            <person name="Pace L.A."/>
            <person name="Fischer W.W."/>
        </authorList>
    </citation>
    <scope>NUCLEOTIDE SEQUENCE [LARGE SCALE GENOMIC DNA]</scope>
    <source>
        <strain evidence="2 3">GOMI-1</strain>
    </source>
</reference>
<accession>A0A0N8GMU3</accession>
<gene>
    <name evidence="2" type="ORF">AC812_06135</name>
</gene>
<dbReference type="InterPro" id="IPR011989">
    <property type="entry name" value="ARM-like"/>
</dbReference>
<dbReference type="STRING" id="360411.AC812_06135"/>
<keyword evidence="1" id="KW-0472">Membrane</keyword>